<evidence type="ECO:0000256" key="1">
    <source>
        <dbReference type="SAM" id="MobiDB-lite"/>
    </source>
</evidence>
<comment type="caution">
    <text evidence="2">The sequence shown here is derived from an EMBL/GenBank/DDBJ whole genome shotgun (WGS) entry which is preliminary data.</text>
</comment>
<evidence type="ECO:0000313" key="2">
    <source>
        <dbReference type="EMBL" id="GFD61098.1"/>
    </source>
</evidence>
<proteinExistence type="predicted"/>
<dbReference type="EMBL" id="BKCJ011886789">
    <property type="protein sequence ID" value="GFD61098.1"/>
    <property type="molecule type" value="Genomic_DNA"/>
</dbReference>
<name>A0A699XSX9_TANCI</name>
<feature type="region of interest" description="Disordered" evidence="1">
    <location>
        <begin position="1"/>
        <end position="21"/>
    </location>
</feature>
<sequence length="40" mass="4398">MDLRRAARATSPSGARSSRPCAKAADRFCRLQRALLLPRA</sequence>
<organism evidence="2">
    <name type="scientific">Tanacetum cinerariifolium</name>
    <name type="common">Dalmatian daisy</name>
    <name type="synonym">Chrysanthemum cinerariifolium</name>
    <dbReference type="NCBI Taxonomy" id="118510"/>
    <lineage>
        <taxon>Eukaryota</taxon>
        <taxon>Viridiplantae</taxon>
        <taxon>Streptophyta</taxon>
        <taxon>Embryophyta</taxon>
        <taxon>Tracheophyta</taxon>
        <taxon>Spermatophyta</taxon>
        <taxon>Magnoliopsida</taxon>
        <taxon>eudicotyledons</taxon>
        <taxon>Gunneridae</taxon>
        <taxon>Pentapetalae</taxon>
        <taxon>asterids</taxon>
        <taxon>campanulids</taxon>
        <taxon>Asterales</taxon>
        <taxon>Asteraceae</taxon>
        <taxon>Asteroideae</taxon>
        <taxon>Anthemideae</taxon>
        <taxon>Anthemidinae</taxon>
        <taxon>Tanacetum</taxon>
    </lineage>
</organism>
<reference evidence="2" key="1">
    <citation type="journal article" date="2019" name="Sci. Rep.">
        <title>Draft genome of Tanacetum cinerariifolium, the natural source of mosquito coil.</title>
        <authorList>
            <person name="Yamashiro T."/>
            <person name="Shiraishi A."/>
            <person name="Satake H."/>
            <person name="Nakayama K."/>
        </authorList>
    </citation>
    <scope>NUCLEOTIDE SEQUENCE</scope>
</reference>
<dbReference type="AlphaFoldDB" id="A0A699XSX9"/>
<protein>
    <submittedName>
        <fullName evidence="2">Uncharacterized protein</fullName>
    </submittedName>
</protein>
<gene>
    <name evidence="2" type="ORF">Tci_933067</name>
</gene>
<feature type="non-terminal residue" evidence="2">
    <location>
        <position position="40"/>
    </location>
</feature>
<accession>A0A699XSX9</accession>